<reference evidence="2 3" key="1">
    <citation type="submission" date="2020-05" db="EMBL/GenBank/DDBJ databases">
        <title>WGS assembly of Panicum virgatum.</title>
        <authorList>
            <person name="Lovell J.T."/>
            <person name="Jenkins J."/>
            <person name="Shu S."/>
            <person name="Juenger T.E."/>
            <person name="Schmutz J."/>
        </authorList>
    </citation>
    <scope>NUCLEOTIDE SEQUENCE [LARGE SCALE GENOMIC DNA]</scope>
    <source>
        <strain evidence="3">cv. AP13</strain>
    </source>
</reference>
<keyword evidence="3" id="KW-1185">Reference proteome</keyword>
<proteinExistence type="predicted"/>
<keyword evidence="1" id="KW-0812">Transmembrane</keyword>
<comment type="caution">
    <text evidence="2">The sequence shown here is derived from an EMBL/GenBank/DDBJ whole genome shotgun (WGS) entry which is preliminary data.</text>
</comment>
<name>A0A8T0Q1H7_PANVG</name>
<keyword evidence="1" id="KW-0472">Membrane</keyword>
<sequence>MYIHTCARVRATCKVTGEKSLEHKTTMAAELRSPTATCNTVTVVITIVTITVLLLVSTSHARGTLAVAPPPPEEDDPPPCRGYFADLEECAKWCNEQGFYGGGFMHLLCCCGSRIATNSSS</sequence>
<dbReference type="AlphaFoldDB" id="A0A8T0Q1H7"/>
<dbReference type="Proteomes" id="UP000823388">
    <property type="component" value="Chromosome 8K"/>
</dbReference>
<accession>A0A8T0Q1H7</accession>
<evidence type="ECO:0000313" key="2">
    <source>
        <dbReference type="EMBL" id="KAG2564164.1"/>
    </source>
</evidence>
<organism evidence="2 3">
    <name type="scientific">Panicum virgatum</name>
    <name type="common">Blackwell switchgrass</name>
    <dbReference type="NCBI Taxonomy" id="38727"/>
    <lineage>
        <taxon>Eukaryota</taxon>
        <taxon>Viridiplantae</taxon>
        <taxon>Streptophyta</taxon>
        <taxon>Embryophyta</taxon>
        <taxon>Tracheophyta</taxon>
        <taxon>Spermatophyta</taxon>
        <taxon>Magnoliopsida</taxon>
        <taxon>Liliopsida</taxon>
        <taxon>Poales</taxon>
        <taxon>Poaceae</taxon>
        <taxon>PACMAD clade</taxon>
        <taxon>Panicoideae</taxon>
        <taxon>Panicodae</taxon>
        <taxon>Paniceae</taxon>
        <taxon>Panicinae</taxon>
        <taxon>Panicum</taxon>
        <taxon>Panicum sect. Hiantes</taxon>
    </lineage>
</organism>
<gene>
    <name evidence="2" type="ORF">PVAP13_8KG389000</name>
</gene>
<protein>
    <submittedName>
        <fullName evidence="2">Uncharacterized protein</fullName>
    </submittedName>
</protein>
<evidence type="ECO:0000313" key="3">
    <source>
        <dbReference type="Proteomes" id="UP000823388"/>
    </source>
</evidence>
<feature type="transmembrane region" description="Helical" evidence="1">
    <location>
        <begin position="34"/>
        <end position="56"/>
    </location>
</feature>
<evidence type="ECO:0000256" key="1">
    <source>
        <dbReference type="SAM" id="Phobius"/>
    </source>
</evidence>
<dbReference type="EMBL" id="CM029051">
    <property type="protein sequence ID" value="KAG2564164.1"/>
    <property type="molecule type" value="Genomic_DNA"/>
</dbReference>
<dbReference type="OrthoDB" id="711189at2759"/>
<keyword evidence="1" id="KW-1133">Transmembrane helix</keyword>